<dbReference type="EC" id="3.2.1.132" evidence="10"/>
<comment type="function">
    <text evidence="10">Chitosanase catalyzing the endo-type cleavage of chitosan, the deacylated form of chitin. Chitosanase may be crucial in the degradation of the deacetylated portion of chitin in the fungal cell wall.</text>
</comment>
<dbReference type="PANTHER" id="PTHR42061:SF6">
    <property type="entry name" value="ENDO-CHITOSANASE"/>
    <property type="match status" value="1"/>
</dbReference>
<feature type="chain" id="PRO_5041771830" description="Endo-chitosanase" evidence="10">
    <location>
        <begin position="21"/>
        <end position="400"/>
    </location>
</feature>
<keyword evidence="7" id="KW-0119">Carbohydrate metabolism</keyword>
<evidence type="ECO:0000256" key="1">
    <source>
        <dbReference type="ARBA" id="ARBA00000405"/>
    </source>
</evidence>
<comment type="subcellular location">
    <subcellularLocation>
        <location evidence="2 10">Secreted</location>
    </subcellularLocation>
</comment>
<organism evidence="11 12">
    <name type="scientific">Podospora didyma</name>
    <dbReference type="NCBI Taxonomy" id="330526"/>
    <lineage>
        <taxon>Eukaryota</taxon>
        <taxon>Fungi</taxon>
        <taxon>Dikarya</taxon>
        <taxon>Ascomycota</taxon>
        <taxon>Pezizomycotina</taxon>
        <taxon>Sordariomycetes</taxon>
        <taxon>Sordariomycetidae</taxon>
        <taxon>Sordariales</taxon>
        <taxon>Podosporaceae</taxon>
        <taxon>Podospora</taxon>
    </lineage>
</organism>
<dbReference type="Pfam" id="PF07335">
    <property type="entry name" value="Glyco_hydro_75"/>
    <property type="match status" value="1"/>
</dbReference>
<dbReference type="GO" id="GO:0016977">
    <property type="term" value="F:chitosanase activity"/>
    <property type="evidence" value="ECO:0007669"/>
    <property type="project" value="UniProtKB-EC"/>
</dbReference>
<dbReference type="GO" id="GO:0005576">
    <property type="term" value="C:extracellular region"/>
    <property type="evidence" value="ECO:0007669"/>
    <property type="project" value="UniProtKB-SubCell"/>
</dbReference>
<dbReference type="Proteomes" id="UP001285441">
    <property type="component" value="Unassembled WGS sequence"/>
</dbReference>
<keyword evidence="9 10" id="KW-0624">Polysaccharide degradation</keyword>
<keyword evidence="8 10" id="KW-0326">Glycosidase</keyword>
<evidence type="ECO:0000256" key="8">
    <source>
        <dbReference type="ARBA" id="ARBA00023295"/>
    </source>
</evidence>
<dbReference type="EMBL" id="JAULSW010000010">
    <property type="protein sequence ID" value="KAK3368382.1"/>
    <property type="molecule type" value="Genomic_DNA"/>
</dbReference>
<keyword evidence="6 10" id="KW-0378">Hydrolase</keyword>
<name>A0AAE0N2K1_9PEZI</name>
<evidence type="ECO:0000256" key="4">
    <source>
        <dbReference type="ARBA" id="ARBA00022525"/>
    </source>
</evidence>
<evidence type="ECO:0000256" key="3">
    <source>
        <dbReference type="ARBA" id="ARBA00007799"/>
    </source>
</evidence>
<evidence type="ECO:0000256" key="2">
    <source>
        <dbReference type="ARBA" id="ARBA00004613"/>
    </source>
</evidence>
<evidence type="ECO:0000256" key="5">
    <source>
        <dbReference type="ARBA" id="ARBA00022729"/>
    </source>
</evidence>
<comment type="caution">
    <text evidence="11">The sequence shown here is derived from an EMBL/GenBank/DDBJ whole genome shotgun (WGS) entry which is preliminary data.</text>
</comment>
<reference evidence="11" key="2">
    <citation type="submission" date="2023-06" db="EMBL/GenBank/DDBJ databases">
        <authorList>
            <consortium name="Lawrence Berkeley National Laboratory"/>
            <person name="Haridas S."/>
            <person name="Hensen N."/>
            <person name="Bonometti L."/>
            <person name="Westerberg I."/>
            <person name="Brannstrom I.O."/>
            <person name="Guillou S."/>
            <person name="Cros-Aarteil S."/>
            <person name="Calhoun S."/>
            <person name="Kuo A."/>
            <person name="Mondo S."/>
            <person name="Pangilinan J."/>
            <person name="Riley R."/>
            <person name="LaButti K."/>
            <person name="Andreopoulos B."/>
            <person name="Lipzen A."/>
            <person name="Chen C."/>
            <person name="Yanf M."/>
            <person name="Daum C."/>
            <person name="Ng V."/>
            <person name="Clum A."/>
            <person name="Steindorff A."/>
            <person name="Ohm R."/>
            <person name="Martin F."/>
            <person name="Silar P."/>
            <person name="Natvig D."/>
            <person name="Lalanne C."/>
            <person name="Gautier V."/>
            <person name="Ament-velasquez S.L."/>
            <person name="Kruys A."/>
            <person name="Hutchinson M.I."/>
            <person name="Powell A.J."/>
            <person name="Barry K."/>
            <person name="Miller A.N."/>
            <person name="Grigoriev I.V."/>
            <person name="Debuchy R."/>
            <person name="Gladieux P."/>
            <person name="Thoren M.H."/>
            <person name="Johannesson H."/>
        </authorList>
    </citation>
    <scope>NUCLEOTIDE SEQUENCE</scope>
    <source>
        <strain evidence="11">CBS 232.78</strain>
    </source>
</reference>
<proteinExistence type="inferred from homology"/>
<evidence type="ECO:0000256" key="9">
    <source>
        <dbReference type="ARBA" id="ARBA00023326"/>
    </source>
</evidence>
<keyword evidence="5 10" id="KW-0732">Signal</keyword>
<comment type="catalytic activity">
    <reaction evidence="1 10">
        <text>Endohydrolysis of beta-(1-&gt;4)-linkages between D-glucosamine residues in a partly acetylated chitosan.</text>
        <dbReference type="EC" id="3.2.1.132"/>
    </reaction>
</comment>
<evidence type="ECO:0000313" key="12">
    <source>
        <dbReference type="Proteomes" id="UP001285441"/>
    </source>
</evidence>
<evidence type="ECO:0000256" key="7">
    <source>
        <dbReference type="ARBA" id="ARBA00023277"/>
    </source>
</evidence>
<keyword evidence="12" id="KW-1185">Reference proteome</keyword>
<dbReference type="InterPro" id="IPR009939">
    <property type="entry name" value="Chitosanase_fungal"/>
</dbReference>
<evidence type="ECO:0000313" key="11">
    <source>
        <dbReference type="EMBL" id="KAK3368382.1"/>
    </source>
</evidence>
<evidence type="ECO:0000256" key="10">
    <source>
        <dbReference type="RuleBase" id="RU361208"/>
    </source>
</evidence>
<evidence type="ECO:0000256" key="6">
    <source>
        <dbReference type="ARBA" id="ARBA00022801"/>
    </source>
</evidence>
<dbReference type="GO" id="GO:0000272">
    <property type="term" value="P:polysaccharide catabolic process"/>
    <property type="evidence" value="ECO:0007669"/>
    <property type="project" value="UniProtKB-KW"/>
</dbReference>
<dbReference type="AlphaFoldDB" id="A0AAE0N2K1"/>
<dbReference type="PANTHER" id="PTHR42061">
    <property type="entry name" value="ENDO-CHITOSANASE"/>
    <property type="match status" value="1"/>
</dbReference>
<protein>
    <recommendedName>
        <fullName evidence="10">Endo-chitosanase</fullName>
        <ecNumber evidence="10">3.2.1.132</ecNumber>
    </recommendedName>
</protein>
<feature type="signal peptide" evidence="10">
    <location>
        <begin position="1"/>
        <end position="20"/>
    </location>
</feature>
<accession>A0AAE0N2K1</accession>
<gene>
    <name evidence="11" type="ORF">B0H63DRAFT_488369</name>
</gene>
<sequence length="400" mass="41508">MHASNHLLLLAALGALGASARDVPANVRAFYDSVKAKGTCTNKLATGFYAKDDGPNTFAYCGDHVSDYNVIYLKGSGTAFADMDIDCDGTQGSSADDGRCGSSGDTQSVTSFQDTVKGYNKGIKDLDANIHPYVVFGNEGTKSGWKTFDPEKYGIKPLSIIAVVCGEKLIYGIWGDENGDDGDKPMVGEASISLATACFGTGMNGNSGHDAADVLYIAFPGSDAVPGASGASWAATTYAKFESSIEALGDKLIARIGSGTTIRSSTSKTSTTTTKATTSSTKATTILKTTTSSTKTTTASTNLATSSCGWPGHCWGSTCSSNDDCLDPWSCVNKICDCEWPGHCEGTECTTDNDCSNPWGCYGGICSCEYPGHCYGAACTNDSECSDPWGCVDAACAPDG</sequence>
<keyword evidence="4" id="KW-0964">Secreted</keyword>
<reference evidence="11" key="1">
    <citation type="journal article" date="2023" name="Mol. Phylogenet. Evol.">
        <title>Genome-scale phylogeny and comparative genomics of the fungal order Sordariales.</title>
        <authorList>
            <person name="Hensen N."/>
            <person name="Bonometti L."/>
            <person name="Westerberg I."/>
            <person name="Brannstrom I.O."/>
            <person name="Guillou S."/>
            <person name="Cros-Aarteil S."/>
            <person name="Calhoun S."/>
            <person name="Haridas S."/>
            <person name="Kuo A."/>
            <person name="Mondo S."/>
            <person name="Pangilinan J."/>
            <person name="Riley R."/>
            <person name="LaButti K."/>
            <person name="Andreopoulos B."/>
            <person name="Lipzen A."/>
            <person name="Chen C."/>
            <person name="Yan M."/>
            <person name="Daum C."/>
            <person name="Ng V."/>
            <person name="Clum A."/>
            <person name="Steindorff A."/>
            <person name="Ohm R.A."/>
            <person name="Martin F."/>
            <person name="Silar P."/>
            <person name="Natvig D.O."/>
            <person name="Lalanne C."/>
            <person name="Gautier V."/>
            <person name="Ament-Velasquez S.L."/>
            <person name="Kruys A."/>
            <person name="Hutchinson M.I."/>
            <person name="Powell A.J."/>
            <person name="Barry K."/>
            <person name="Miller A.N."/>
            <person name="Grigoriev I.V."/>
            <person name="Debuchy R."/>
            <person name="Gladieux P."/>
            <person name="Hiltunen Thoren M."/>
            <person name="Johannesson H."/>
        </authorList>
    </citation>
    <scope>NUCLEOTIDE SEQUENCE</scope>
    <source>
        <strain evidence="11">CBS 232.78</strain>
    </source>
</reference>
<comment type="similarity">
    <text evidence="3 10">Belongs to the glycosyl hydrolase 75 family.</text>
</comment>